<proteinExistence type="predicted"/>
<protein>
    <submittedName>
        <fullName evidence="3">Sirohydrochlorin chelatase</fullName>
    </submittedName>
</protein>
<dbReference type="EMBL" id="JBHLUU010000100">
    <property type="protein sequence ID" value="MFC0476348.1"/>
    <property type="molecule type" value="Genomic_DNA"/>
</dbReference>
<evidence type="ECO:0000313" key="4">
    <source>
        <dbReference type="Proteomes" id="UP001589738"/>
    </source>
</evidence>
<keyword evidence="4" id="KW-1185">Reference proteome</keyword>
<gene>
    <name evidence="3" type="ORF">ACFFHF_14110</name>
</gene>
<dbReference type="PANTHER" id="PTHR33542">
    <property type="entry name" value="SIROHYDROCHLORIN FERROCHELATASE, CHLOROPLASTIC"/>
    <property type="match status" value="1"/>
</dbReference>
<dbReference type="InterPro" id="IPR050963">
    <property type="entry name" value="Sirohydro_Cobaltochel/CbiX"/>
</dbReference>
<keyword evidence="1" id="KW-0479">Metal-binding</keyword>
<reference evidence="3 4" key="1">
    <citation type="submission" date="2024-09" db="EMBL/GenBank/DDBJ databases">
        <authorList>
            <person name="Sun Q."/>
            <person name="Mori K."/>
        </authorList>
    </citation>
    <scope>NUCLEOTIDE SEQUENCE [LARGE SCALE GENOMIC DNA]</scope>
    <source>
        <strain evidence="3 4">CGMCC 1.9126</strain>
    </source>
</reference>
<dbReference type="PANTHER" id="PTHR33542:SF3">
    <property type="entry name" value="SIROHYDROCHLORIN FERROCHELATASE, CHLOROPLASTIC"/>
    <property type="match status" value="1"/>
</dbReference>
<evidence type="ECO:0000256" key="2">
    <source>
        <dbReference type="ARBA" id="ARBA00023239"/>
    </source>
</evidence>
<dbReference type="Proteomes" id="UP001589738">
    <property type="component" value="Unassembled WGS sequence"/>
</dbReference>
<keyword evidence="2" id="KW-0456">Lyase</keyword>
<dbReference type="Pfam" id="PF01903">
    <property type="entry name" value="CbiX"/>
    <property type="match status" value="2"/>
</dbReference>
<dbReference type="Gene3D" id="3.40.50.1400">
    <property type="match status" value="2"/>
</dbReference>
<evidence type="ECO:0000256" key="1">
    <source>
        <dbReference type="ARBA" id="ARBA00022723"/>
    </source>
</evidence>
<comment type="caution">
    <text evidence="3">The sequence shown here is derived from an EMBL/GenBank/DDBJ whole genome shotgun (WGS) entry which is preliminary data.</text>
</comment>
<dbReference type="SUPFAM" id="SSF53800">
    <property type="entry name" value="Chelatase"/>
    <property type="match status" value="1"/>
</dbReference>
<name>A0ABV6KSM9_9BACI</name>
<sequence length="248" mass="28180">MEAIVYISHGSRSKVWNEQFVSFITETMEENIAPIQTYGFFELATPSIGEAIESCIRKGATTVTVVPVLLLSGNHALIDIPTEIAESQARFPTIPIMYANVLGSDRLFIPAIMDKLQEKGYQETQNELVLLVAHGSGHEETAQEFSQLTKVVREELGLPVEWGYLSREPHYLKKLEMTLLHEYQKVYIVPHFLSKGGFTDKIERQLHESFPIEMGNQIILCNPTGYHELLHTMIQERARTPKKPTIKQ</sequence>
<dbReference type="RefSeq" id="WP_377058442.1">
    <property type="nucleotide sequence ID" value="NZ_JBHLUU010000100.1"/>
</dbReference>
<accession>A0ABV6KSM9</accession>
<organism evidence="3 4">
    <name type="scientific">Robertmurraya beringensis</name>
    <dbReference type="NCBI Taxonomy" id="641660"/>
    <lineage>
        <taxon>Bacteria</taxon>
        <taxon>Bacillati</taxon>
        <taxon>Bacillota</taxon>
        <taxon>Bacilli</taxon>
        <taxon>Bacillales</taxon>
        <taxon>Bacillaceae</taxon>
        <taxon>Robertmurraya</taxon>
    </lineage>
</organism>
<dbReference type="InterPro" id="IPR002762">
    <property type="entry name" value="CbiX-like"/>
</dbReference>
<evidence type="ECO:0000313" key="3">
    <source>
        <dbReference type="EMBL" id="MFC0476348.1"/>
    </source>
</evidence>
<dbReference type="CDD" id="cd03416">
    <property type="entry name" value="CbiX_SirB_N"/>
    <property type="match status" value="1"/>
</dbReference>